<dbReference type="SUPFAM" id="SSF103378">
    <property type="entry name" value="2-methylcitrate dehydratase PrpD"/>
    <property type="match status" value="1"/>
</dbReference>
<dbReference type="Gene3D" id="1.10.4100.10">
    <property type="entry name" value="2-methylcitrate dehydratase PrpD"/>
    <property type="match status" value="1"/>
</dbReference>
<dbReference type="InterPro" id="IPR045337">
    <property type="entry name" value="MmgE_PrpD_C"/>
</dbReference>
<feature type="domain" description="MmgE/PrpD C-terminal" evidence="3">
    <location>
        <begin position="258"/>
        <end position="414"/>
    </location>
</feature>
<feature type="domain" description="MmgE/PrpD N-terminal" evidence="2">
    <location>
        <begin position="20"/>
        <end position="223"/>
    </location>
</feature>
<name>A0AAD0WJJ9_9GAMM</name>
<dbReference type="PANTHER" id="PTHR16943">
    <property type="entry name" value="2-METHYLCITRATE DEHYDRATASE-RELATED"/>
    <property type="match status" value="1"/>
</dbReference>
<gene>
    <name evidence="4" type="ORF">CKQ53_02310</name>
</gene>
<proteinExistence type="inferred from homology"/>
<dbReference type="KEGG" id="lbq:CKQ53_02310"/>
<dbReference type="InterPro" id="IPR042183">
    <property type="entry name" value="MmgE/PrpD_sf_1"/>
</dbReference>
<keyword evidence="5" id="KW-1185">Reference proteome</keyword>
<comment type="similarity">
    <text evidence="1">Belongs to the PrpD family.</text>
</comment>
<evidence type="ECO:0000256" key="1">
    <source>
        <dbReference type="ARBA" id="ARBA00006174"/>
    </source>
</evidence>
<reference evidence="4 5" key="1">
    <citation type="submission" date="2017-08" db="EMBL/GenBank/DDBJ databases">
        <title>Comparative genomics of bacteria isolated from necrotic lesions of AOD affected trees.</title>
        <authorList>
            <person name="Doonan J."/>
            <person name="Denman S."/>
            <person name="McDonald J.E."/>
        </authorList>
    </citation>
    <scope>NUCLEOTIDE SEQUENCE [LARGE SCALE GENOMIC DNA]</scope>
    <source>
        <strain evidence="4 5">477</strain>
    </source>
</reference>
<evidence type="ECO:0000313" key="5">
    <source>
        <dbReference type="Proteomes" id="UP000263881"/>
    </source>
</evidence>
<dbReference type="Gene3D" id="3.30.1330.120">
    <property type="entry name" value="2-methylcitrate dehydratase PrpD"/>
    <property type="match status" value="1"/>
</dbReference>
<dbReference type="Pfam" id="PF19305">
    <property type="entry name" value="MmgE_PrpD_C"/>
    <property type="match status" value="1"/>
</dbReference>
<sequence>MTLPSSDITSALAELVVTSTPPDDALHAARRGVLDFVASALPVTQGAVADAGLIALKQVFSGDDSLSRSLRLGYAGHALDFDDFHPAFRGHPSTVILPALFALAAEIPTVTEMDFLSAYVIGVEVAGRGGLASGPRHYAQGFHNTATLGTLAAAAAASRLANASVAQTQNSLGLAATQAAGLRAQFGSDAKPLHAGLAARAGLTAVKLALAGFAGRPRQVLEAFLATHGEGQQQPERWTADWGQQWRILSPGLEFKRFATCSGTHSAADAALILRAQWIARYSDSNRSLIEDIDHITVRFPPGGDTAPFIRHAATGVEARFSLEYVIATALVDGSQSLTRFGPEPVDPVISALADRVTRRADPNAPPDELNPEARFHEVTLYLRDGEQLTARVTRQDTLAYPADLGEKLRQNLATLPQRDSELVLEHCRLQRSGDLHALLPLLLN</sequence>
<dbReference type="AlphaFoldDB" id="A0AAD0WJJ9"/>
<dbReference type="Pfam" id="PF03972">
    <property type="entry name" value="MmgE_PrpD_N"/>
    <property type="match status" value="1"/>
</dbReference>
<evidence type="ECO:0000259" key="2">
    <source>
        <dbReference type="Pfam" id="PF03972"/>
    </source>
</evidence>
<dbReference type="InterPro" id="IPR005656">
    <property type="entry name" value="MmgE_PrpD"/>
</dbReference>
<dbReference type="InterPro" id="IPR036148">
    <property type="entry name" value="MmgE/PrpD_sf"/>
</dbReference>
<dbReference type="GO" id="GO:0016829">
    <property type="term" value="F:lyase activity"/>
    <property type="evidence" value="ECO:0007669"/>
    <property type="project" value="InterPro"/>
</dbReference>
<accession>A0AAD0WJJ9</accession>
<organism evidence="4 5">
    <name type="scientific">Lonsdalea britannica</name>
    <dbReference type="NCBI Taxonomy" id="1082704"/>
    <lineage>
        <taxon>Bacteria</taxon>
        <taxon>Pseudomonadati</taxon>
        <taxon>Pseudomonadota</taxon>
        <taxon>Gammaproteobacteria</taxon>
        <taxon>Enterobacterales</taxon>
        <taxon>Pectobacteriaceae</taxon>
        <taxon>Lonsdalea</taxon>
    </lineage>
</organism>
<dbReference type="EMBL" id="CP023009">
    <property type="protein sequence ID" value="AXW85924.1"/>
    <property type="molecule type" value="Genomic_DNA"/>
</dbReference>
<dbReference type="Proteomes" id="UP000263881">
    <property type="component" value="Chromosome"/>
</dbReference>
<evidence type="ECO:0000259" key="3">
    <source>
        <dbReference type="Pfam" id="PF19305"/>
    </source>
</evidence>
<dbReference type="InterPro" id="IPR045336">
    <property type="entry name" value="MmgE_PrpD_N"/>
</dbReference>
<evidence type="ECO:0000313" key="4">
    <source>
        <dbReference type="EMBL" id="AXW85924.1"/>
    </source>
</evidence>
<protein>
    <submittedName>
        <fullName evidence="4">Immunity protein</fullName>
    </submittedName>
</protein>
<dbReference type="InterPro" id="IPR042188">
    <property type="entry name" value="MmgE/PrpD_sf_2"/>
</dbReference>
<dbReference type="PANTHER" id="PTHR16943:SF8">
    <property type="entry name" value="2-METHYLCITRATE DEHYDRATASE"/>
    <property type="match status" value="1"/>
</dbReference>
<dbReference type="RefSeq" id="WP_094118883.1">
    <property type="nucleotide sequence ID" value="NZ_CP023009.1"/>
</dbReference>